<organism evidence="3 4">
    <name type="scientific">Brassica cretica</name>
    <name type="common">Mustard</name>
    <dbReference type="NCBI Taxonomy" id="69181"/>
    <lineage>
        <taxon>Eukaryota</taxon>
        <taxon>Viridiplantae</taxon>
        <taxon>Streptophyta</taxon>
        <taxon>Embryophyta</taxon>
        <taxon>Tracheophyta</taxon>
        <taxon>Spermatophyta</taxon>
        <taxon>Magnoliopsida</taxon>
        <taxon>eudicotyledons</taxon>
        <taxon>Gunneridae</taxon>
        <taxon>Pentapetalae</taxon>
        <taxon>rosids</taxon>
        <taxon>malvids</taxon>
        <taxon>Brassicales</taxon>
        <taxon>Brassicaceae</taxon>
        <taxon>Brassiceae</taxon>
        <taxon>Brassica</taxon>
    </lineage>
</organism>
<dbReference type="InterPro" id="IPR051132">
    <property type="entry name" value="3-5_Exonuclease_domain"/>
</dbReference>
<dbReference type="PANTHER" id="PTHR13620:SF59">
    <property type="entry name" value="POLYNUCLEOTIDYL TRANSFERASE, RIBONUCLEASE H-LIKE SUPERFAMILY PROTEIN"/>
    <property type="match status" value="1"/>
</dbReference>
<evidence type="ECO:0000313" key="4">
    <source>
        <dbReference type="Proteomes" id="UP000266723"/>
    </source>
</evidence>
<reference evidence="3 4" key="1">
    <citation type="journal article" date="2020" name="BMC Genomics">
        <title>Intraspecific diversification of the crop wild relative Brassica cretica Lam. using demographic model selection.</title>
        <authorList>
            <person name="Kioukis A."/>
            <person name="Michalopoulou V.A."/>
            <person name="Briers L."/>
            <person name="Pirintsos S."/>
            <person name="Studholme D.J."/>
            <person name="Pavlidis P."/>
            <person name="Sarris P.F."/>
        </authorList>
    </citation>
    <scope>NUCLEOTIDE SEQUENCE [LARGE SCALE GENOMIC DNA]</scope>
    <source>
        <strain evidence="4">cv. PFS-1207/04</strain>
    </source>
</reference>
<dbReference type="InterPro" id="IPR036397">
    <property type="entry name" value="RNaseH_sf"/>
</dbReference>
<accession>A0ABQ7C8B6</accession>
<dbReference type="InterPro" id="IPR012337">
    <property type="entry name" value="RNaseH-like_sf"/>
</dbReference>
<keyword evidence="1" id="KW-0540">Nuclease</keyword>
<keyword evidence="4" id="KW-1185">Reference proteome</keyword>
<evidence type="ECO:0000313" key="3">
    <source>
        <dbReference type="EMBL" id="KAF3547488.1"/>
    </source>
</evidence>
<proteinExistence type="predicted"/>
<protein>
    <submittedName>
        <fullName evidence="3">Uncharacterized protein</fullName>
    </submittedName>
</protein>
<sequence>MAPPPIRTVAIYNTHEVHSIDFFGNEVTVTVTADASVICEWISNVHTYDCAPLTYSHHPLVVGVGVQWTPRRVDSSADTLQLGVGNECLVIQLSHCDHVPDELRIFLLDPDTIFIGVLNSQDARKLATSRHELQIGELLDLRNYAQDCRGRSMRRCSFEEIVDVCMRCPGVRLDPEISMSDKS</sequence>
<name>A0ABQ7C8B6_BRACR</name>
<comment type="caution">
    <text evidence="3">The sequence shown here is derived from an EMBL/GenBank/DDBJ whole genome shotgun (WGS) entry which is preliminary data.</text>
</comment>
<dbReference type="Gene3D" id="3.30.420.10">
    <property type="entry name" value="Ribonuclease H-like superfamily/Ribonuclease H"/>
    <property type="match status" value="1"/>
</dbReference>
<evidence type="ECO:0000256" key="2">
    <source>
        <dbReference type="ARBA" id="ARBA00022801"/>
    </source>
</evidence>
<gene>
    <name evidence="3" type="ORF">DY000_02004036</name>
</gene>
<evidence type="ECO:0000256" key="1">
    <source>
        <dbReference type="ARBA" id="ARBA00022722"/>
    </source>
</evidence>
<keyword evidence="2" id="KW-0378">Hydrolase</keyword>
<dbReference type="PANTHER" id="PTHR13620">
    <property type="entry name" value="3-5 EXONUCLEASE"/>
    <property type="match status" value="1"/>
</dbReference>
<dbReference type="Proteomes" id="UP000266723">
    <property type="component" value="Unassembled WGS sequence"/>
</dbReference>
<dbReference type="EMBL" id="QGKV02000832">
    <property type="protein sequence ID" value="KAF3547488.1"/>
    <property type="molecule type" value="Genomic_DNA"/>
</dbReference>
<dbReference type="SUPFAM" id="SSF53098">
    <property type="entry name" value="Ribonuclease H-like"/>
    <property type="match status" value="1"/>
</dbReference>